<feature type="region of interest" description="Disordered" evidence="1">
    <location>
        <begin position="334"/>
        <end position="353"/>
    </location>
</feature>
<dbReference type="Gene3D" id="3.30.300.30">
    <property type="match status" value="1"/>
</dbReference>
<evidence type="ECO:0000313" key="3">
    <source>
        <dbReference type="EMBL" id="KAK4141043.1"/>
    </source>
</evidence>
<dbReference type="AlphaFoldDB" id="A0AAN6UXQ1"/>
<dbReference type="GO" id="GO:0006631">
    <property type="term" value="P:fatty acid metabolic process"/>
    <property type="evidence" value="ECO:0007669"/>
    <property type="project" value="TreeGrafter"/>
</dbReference>
<dbReference type="PANTHER" id="PTHR43201:SF32">
    <property type="entry name" value="2-SUCCINYLBENZOATE--COA LIGASE, CHLOROPLASTIC_PEROXISOMAL"/>
    <property type="match status" value="1"/>
</dbReference>
<gene>
    <name evidence="3" type="ORF">C8A04DRAFT_31362</name>
</gene>
<proteinExistence type="predicted"/>
<feature type="region of interest" description="Disordered" evidence="1">
    <location>
        <begin position="235"/>
        <end position="256"/>
    </location>
</feature>
<dbReference type="EMBL" id="MU853618">
    <property type="protein sequence ID" value="KAK4141043.1"/>
    <property type="molecule type" value="Genomic_DNA"/>
</dbReference>
<dbReference type="GeneID" id="87818351"/>
<accession>A0AAN6UXQ1</accession>
<reference evidence="3" key="1">
    <citation type="journal article" date="2023" name="Mol. Phylogenet. Evol.">
        <title>Genome-scale phylogeny and comparative genomics of the fungal order Sordariales.</title>
        <authorList>
            <person name="Hensen N."/>
            <person name="Bonometti L."/>
            <person name="Westerberg I."/>
            <person name="Brannstrom I.O."/>
            <person name="Guillou S."/>
            <person name="Cros-Aarteil S."/>
            <person name="Calhoun S."/>
            <person name="Haridas S."/>
            <person name="Kuo A."/>
            <person name="Mondo S."/>
            <person name="Pangilinan J."/>
            <person name="Riley R."/>
            <person name="LaButti K."/>
            <person name="Andreopoulos B."/>
            <person name="Lipzen A."/>
            <person name="Chen C."/>
            <person name="Yan M."/>
            <person name="Daum C."/>
            <person name="Ng V."/>
            <person name="Clum A."/>
            <person name="Steindorff A."/>
            <person name="Ohm R.A."/>
            <person name="Martin F."/>
            <person name="Silar P."/>
            <person name="Natvig D.O."/>
            <person name="Lalanne C."/>
            <person name="Gautier V."/>
            <person name="Ament-Velasquez S.L."/>
            <person name="Kruys A."/>
            <person name="Hutchinson M.I."/>
            <person name="Powell A.J."/>
            <person name="Barry K."/>
            <person name="Miller A.N."/>
            <person name="Grigoriev I.V."/>
            <person name="Debuchy R."/>
            <person name="Gladieux P."/>
            <person name="Hiltunen Thoren M."/>
            <person name="Johannesson H."/>
        </authorList>
    </citation>
    <scope>NUCLEOTIDE SEQUENCE</scope>
    <source>
        <strain evidence="3">CBS 141.50</strain>
    </source>
</reference>
<dbReference type="InterPro" id="IPR000873">
    <property type="entry name" value="AMP-dep_synth/lig_dom"/>
</dbReference>
<evidence type="ECO:0000256" key="1">
    <source>
        <dbReference type="SAM" id="MobiDB-lite"/>
    </source>
</evidence>
<dbReference type="InterPro" id="IPR042099">
    <property type="entry name" value="ANL_N_sf"/>
</dbReference>
<sequence length="721" mass="78224">MPLFSWISVCVLTVLIIFPSVRQLLRSLFFPTSKSPQDDDGVQDQDKAEIDGGTWERLSVFEHVEQGLLQNPDGPAVVCPFQSADALDNILVSSTTDKGEKREREAEGDKPLTITYTQLHLTALRLACALFARGVQAGGSTRLVMLIPNGGEYAVLLWACLLLRVTYVSLDPALLDVDVSNLTTLKQLLRPLRPQIVVVPDPERGRVVDVAMAELRLPQPVRVCLCCQLSREHGQDRPFPFPPPQPPGGAGKNGTWHSLASLVNNQSGTSVSDEDEQTTTTALVRAARQDHPDRIHSIMFTSGTSGSLPKGCPMRAGGMAHVLHSQRWLLGRADTEDDEDNDNKNHKTKSRPPIALMQPHNSRGIAPAQTLQTWKAGGAVVLTGQTFSVAGVVDAVRRARVSFVVLTPAMVHEMASSYLGLPGTVTAVGLDLGSVRRVQLGGDAITRGVLRRCTVLFPRAQVVVNHGMTEGGGAFVWPFLTSSSSSSHSTSSATASSVPLDGAQDGDGVQDGIRYFGEMCPVGTVAPGSRVKIWDAQRRRVVRRGELGELHISSPSLIRGYLGGREWEAFYRDDGRDGRWWFKTGDVAMADRDGLVFILGRKKDVMERGGVLVVPAAIESSIEAFTGAQTVVVATPHPVLGSEPFAVLHSLQRKTEASIRAHVKKTLGENYALGGLVTLEQLELVEFPLNATHKVVKSEVQAAVLRYLERGHTEKNGYEKL</sequence>
<dbReference type="CDD" id="cd04433">
    <property type="entry name" value="AFD_class_I"/>
    <property type="match status" value="1"/>
</dbReference>
<organism evidence="3 4">
    <name type="scientific">Dichotomopilus funicola</name>
    <dbReference type="NCBI Taxonomy" id="1934379"/>
    <lineage>
        <taxon>Eukaryota</taxon>
        <taxon>Fungi</taxon>
        <taxon>Dikarya</taxon>
        <taxon>Ascomycota</taxon>
        <taxon>Pezizomycotina</taxon>
        <taxon>Sordariomycetes</taxon>
        <taxon>Sordariomycetidae</taxon>
        <taxon>Sordariales</taxon>
        <taxon>Chaetomiaceae</taxon>
        <taxon>Dichotomopilus</taxon>
    </lineage>
</organism>
<comment type="caution">
    <text evidence="3">The sequence shown here is derived from an EMBL/GenBank/DDBJ whole genome shotgun (WGS) entry which is preliminary data.</text>
</comment>
<dbReference type="RefSeq" id="XP_062634414.1">
    <property type="nucleotide sequence ID" value="XM_062781738.1"/>
</dbReference>
<dbReference type="Proteomes" id="UP001302676">
    <property type="component" value="Unassembled WGS sequence"/>
</dbReference>
<dbReference type="InterPro" id="IPR045851">
    <property type="entry name" value="AMP-bd_C_sf"/>
</dbReference>
<reference evidence="3" key="2">
    <citation type="submission" date="2023-05" db="EMBL/GenBank/DDBJ databases">
        <authorList>
            <consortium name="Lawrence Berkeley National Laboratory"/>
            <person name="Steindorff A."/>
            <person name="Hensen N."/>
            <person name="Bonometti L."/>
            <person name="Westerberg I."/>
            <person name="Brannstrom I.O."/>
            <person name="Guillou S."/>
            <person name="Cros-Aarteil S."/>
            <person name="Calhoun S."/>
            <person name="Haridas S."/>
            <person name="Kuo A."/>
            <person name="Mondo S."/>
            <person name="Pangilinan J."/>
            <person name="Riley R."/>
            <person name="Labutti K."/>
            <person name="Andreopoulos B."/>
            <person name="Lipzen A."/>
            <person name="Chen C."/>
            <person name="Yanf M."/>
            <person name="Daum C."/>
            <person name="Ng V."/>
            <person name="Clum A."/>
            <person name="Ohm R."/>
            <person name="Martin F."/>
            <person name="Silar P."/>
            <person name="Natvig D."/>
            <person name="Lalanne C."/>
            <person name="Gautier V."/>
            <person name="Ament-Velasquez S.L."/>
            <person name="Kruys A."/>
            <person name="Hutchinson M.I."/>
            <person name="Powell A.J."/>
            <person name="Barry K."/>
            <person name="Miller A.N."/>
            <person name="Grigoriev I.V."/>
            <person name="Debuchy R."/>
            <person name="Gladieux P."/>
            <person name="Thoren M.H."/>
            <person name="Johannesson H."/>
        </authorList>
    </citation>
    <scope>NUCLEOTIDE SEQUENCE</scope>
    <source>
        <strain evidence="3">CBS 141.50</strain>
    </source>
</reference>
<dbReference type="PANTHER" id="PTHR43201">
    <property type="entry name" value="ACYL-COA SYNTHETASE"/>
    <property type="match status" value="1"/>
</dbReference>
<evidence type="ECO:0000259" key="2">
    <source>
        <dbReference type="Pfam" id="PF00501"/>
    </source>
</evidence>
<dbReference type="SUPFAM" id="SSF56801">
    <property type="entry name" value="Acetyl-CoA synthetase-like"/>
    <property type="match status" value="1"/>
</dbReference>
<dbReference type="GO" id="GO:0031956">
    <property type="term" value="F:medium-chain fatty acid-CoA ligase activity"/>
    <property type="evidence" value="ECO:0007669"/>
    <property type="project" value="TreeGrafter"/>
</dbReference>
<evidence type="ECO:0000313" key="4">
    <source>
        <dbReference type="Proteomes" id="UP001302676"/>
    </source>
</evidence>
<name>A0AAN6UXQ1_9PEZI</name>
<dbReference type="Pfam" id="PF00501">
    <property type="entry name" value="AMP-binding"/>
    <property type="match status" value="1"/>
</dbReference>
<feature type="domain" description="AMP-dependent synthetase/ligase" evidence="2">
    <location>
        <begin position="110"/>
        <end position="562"/>
    </location>
</feature>
<protein>
    <recommendedName>
        <fullName evidence="2">AMP-dependent synthetase/ligase domain-containing protein</fullName>
    </recommendedName>
</protein>
<dbReference type="Gene3D" id="3.40.50.12780">
    <property type="entry name" value="N-terminal domain of ligase-like"/>
    <property type="match status" value="1"/>
</dbReference>
<keyword evidence="4" id="KW-1185">Reference proteome</keyword>